<dbReference type="GO" id="GO:0005829">
    <property type="term" value="C:cytosol"/>
    <property type="evidence" value="ECO:0007669"/>
    <property type="project" value="TreeGrafter"/>
</dbReference>
<dbReference type="STRING" id="720554.Clocl_1763"/>
<reference evidence="19 20" key="2">
    <citation type="journal article" date="2012" name="Stand. Genomic Sci.">
        <title>Complete Genome Sequence of Clostridium clariflavum DSM 19732.</title>
        <authorList>
            <person name="Izquierdo J.A."/>
            <person name="Goodwin L."/>
            <person name="Davenport K.W."/>
            <person name="Teshima H."/>
            <person name="Bruce D."/>
            <person name="Detter C."/>
            <person name="Tapia R."/>
            <person name="Han S."/>
            <person name="Land M."/>
            <person name="Hauser L."/>
            <person name="Jeffries C.D."/>
            <person name="Han J."/>
            <person name="Pitluck S."/>
            <person name="Nolan M."/>
            <person name="Chen A."/>
            <person name="Huntemann M."/>
            <person name="Mavromatis K."/>
            <person name="Mikhailova N."/>
            <person name="Liolios K."/>
            <person name="Woyke T."/>
            <person name="Lynd L.R."/>
        </authorList>
    </citation>
    <scope>NUCLEOTIDE SEQUENCE [LARGE SCALE GENOMIC DNA]</scope>
    <source>
        <strain evidence="20">DSM 19732 / NBRC 101661 / EBR45</strain>
    </source>
</reference>
<dbReference type="Pfam" id="PF01746">
    <property type="entry name" value="tRNA_m1G_MT"/>
    <property type="match status" value="1"/>
</dbReference>
<evidence type="ECO:0000313" key="20">
    <source>
        <dbReference type="Proteomes" id="UP000005435"/>
    </source>
</evidence>
<keyword evidence="10 15" id="KW-0949">S-adenosyl-L-methionine</keyword>
<dbReference type="SUPFAM" id="SSF75217">
    <property type="entry name" value="alpha/beta knot"/>
    <property type="match status" value="1"/>
</dbReference>
<dbReference type="EMBL" id="CP003065">
    <property type="protein sequence ID" value="AEV68373.1"/>
    <property type="molecule type" value="Genomic_DNA"/>
</dbReference>
<dbReference type="HOGENOM" id="CLU_047363_0_1_9"/>
<comment type="subunit">
    <text evidence="4 15 17">Homodimer.</text>
</comment>
<dbReference type="InterPro" id="IPR029028">
    <property type="entry name" value="Alpha/beta_knot_MTases"/>
</dbReference>
<feature type="domain" description="tRNA methyltransferase TRMD/TRM10-type" evidence="18">
    <location>
        <begin position="2"/>
        <end position="227"/>
    </location>
</feature>
<evidence type="ECO:0000256" key="9">
    <source>
        <dbReference type="ARBA" id="ARBA00022679"/>
    </source>
</evidence>
<dbReference type="InterPro" id="IPR016009">
    <property type="entry name" value="tRNA_MeTrfase_TRMD/TRM10"/>
</dbReference>
<evidence type="ECO:0000256" key="5">
    <source>
        <dbReference type="ARBA" id="ARBA00012807"/>
    </source>
</evidence>
<keyword evidence="8 15" id="KW-0489">Methyltransferase</keyword>
<evidence type="ECO:0000256" key="14">
    <source>
        <dbReference type="ARBA" id="ARBA00047783"/>
    </source>
</evidence>
<dbReference type="HAMAP" id="MF_00605">
    <property type="entry name" value="TrmD"/>
    <property type="match status" value="1"/>
</dbReference>
<dbReference type="InterPro" id="IPR002649">
    <property type="entry name" value="tRNA_m1G_MeTrfase_TrmD"/>
</dbReference>
<dbReference type="eggNOG" id="COG0336">
    <property type="taxonomic scope" value="Bacteria"/>
</dbReference>
<dbReference type="NCBIfam" id="NF000648">
    <property type="entry name" value="PRK00026.1"/>
    <property type="match status" value="1"/>
</dbReference>
<evidence type="ECO:0000313" key="19">
    <source>
        <dbReference type="EMBL" id="AEV68373.1"/>
    </source>
</evidence>
<comment type="subcellular location">
    <subcellularLocation>
        <location evidence="2 15 17">Cytoplasm</location>
    </subcellularLocation>
</comment>
<dbReference type="EC" id="2.1.1.228" evidence="5 15"/>
<proteinExistence type="inferred from homology"/>
<evidence type="ECO:0000259" key="18">
    <source>
        <dbReference type="Pfam" id="PF01746"/>
    </source>
</evidence>
<evidence type="ECO:0000256" key="2">
    <source>
        <dbReference type="ARBA" id="ARBA00004496"/>
    </source>
</evidence>
<dbReference type="GO" id="GO:0052906">
    <property type="term" value="F:tRNA (guanine(37)-N1)-methyltransferase activity"/>
    <property type="evidence" value="ECO:0007669"/>
    <property type="project" value="UniProtKB-UniRule"/>
</dbReference>
<comment type="similarity">
    <text evidence="3 15 17">Belongs to the RNA methyltransferase TrmD family.</text>
</comment>
<name>G8LTC6_ACECE</name>
<evidence type="ECO:0000256" key="16">
    <source>
        <dbReference type="PIRSR" id="PIRSR000386-1"/>
    </source>
</evidence>
<dbReference type="FunFam" id="1.10.1270.20:FF:000001">
    <property type="entry name" value="tRNA (guanine-N(1)-)-methyltransferase"/>
    <property type="match status" value="1"/>
</dbReference>
<dbReference type="AlphaFoldDB" id="G8LTC6"/>
<evidence type="ECO:0000256" key="11">
    <source>
        <dbReference type="ARBA" id="ARBA00022694"/>
    </source>
</evidence>
<dbReference type="Gene3D" id="1.10.1270.20">
    <property type="entry name" value="tRNA(m1g37)methyltransferase, domain 2"/>
    <property type="match status" value="1"/>
</dbReference>
<sequence precursor="true">MMRFDVLTLFPEVINAVLKESIIGRAQEKGIIEINAVNIRDFSKNKHKKADDYPYGGGGGMIMTAQPIYDAYLSIVKDLDYKPKVIYLSPQGRVLTQEVVKELSGEKHLVLLCGHYEGIDERIIEEIVDEEVSIGDYVLTGGELPAMVLIDSVSRLIPGVLSTEESYSNESHYNGLLEYPQYTRPVEFNGRKVPDILLSGHHANITRWRRKEAIKRTYLKRPDLFEKFEPNEDDKELIEELLKEIKKENL</sequence>
<evidence type="ECO:0000256" key="10">
    <source>
        <dbReference type="ARBA" id="ARBA00022691"/>
    </source>
</evidence>
<keyword evidence="11 15" id="KW-0819">tRNA processing</keyword>
<dbReference type="PANTHER" id="PTHR46417:SF1">
    <property type="entry name" value="TRNA (GUANINE-N(1)-)-METHYLTRANSFERASE"/>
    <property type="match status" value="1"/>
</dbReference>
<dbReference type="NCBIfam" id="TIGR00088">
    <property type="entry name" value="trmD"/>
    <property type="match status" value="1"/>
</dbReference>
<dbReference type="Proteomes" id="UP000005435">
    <property type="component" value="Chromosome"/>
</dbReference>
<evidence type="ECO:0000256" key="17">
    <source>
        <dbReference type="RuleBase" id="RU003464"/>
    </source>
</evidence>
<evidence type="ECO:0000256" key="15">
    <source>
        <dbReference type="HAMAP-Rule" id="MF_00605"/>
    </source>
</evidence>
<evidence type="ECO:0000256" key="12">
    <source>
        <dbReference type="ARBA" id="ARBA00029736"/>
    </source>
</evidence>
<dbReference type="Gene3D" id="3.40.1280.10">
    <property type="match status" value="1"/>
</dbReference>
<feature type="binding site" evidence="15 16">
    <location>
        <begin position="134"/>
        <end position="139"/>
    </location>
    <ligand>
        <name>S-adenosyl-L-methionine</name>
        <dbReference type="ChEBI" id="CHEBI:59789"/>
    </ligand>
</feature>
<keyword evidence="20" id="KW-1185">Reference proteome</keyword>
<dbReference type="CDD" id="cd18080">
    <property type="entry name" value="TrmD-like"/>
    <property type="match status" value="1"/>
</dbReference>
<evidence type="ECO:0000256" key="1">
    <source>
        <dbReference type="ARBA" id="ARBA00002634"/>
    </source>
</evidence>
<dbReference type="InterPro" id="IPR029026">
    <property type="entry name" value="tRNA_m1G_MTases_N"/>
</dbReference>
<dbReference type="KEGG" id="ccl:Clocl_1763"/>
<feature type="binding site" evidence="15 16">
    <location>
        <position position="114"/>
    </location>
    <ligand>
        <name>S-adenosyl-L-methionine</name>
        <dbReference type="ChEBI" id="CHEBI:59789"/>
    </ligand>
</feature>
<evidence type="ECO:0000256" key="6">
    <source>
        <dbReference type="ARBA" id="ARBA00014679"/>
    </source>
</evidence>
<evidence type="ECO:0000256" key="4">
    <source>
        <dbReference type="ARBA" id="ARBA00011738"/>
    </source>
</evidence>
<dbReference type="PANTHER" id="PTHR46417">
    <property type="entry name" value="TRNA (GUANINE-N(1)-)-METHYLTRANSFERASE"/>
    <property type="match status" value="1"/>
</dbReference>
<accession>G8LTC6</accession>
<dbReference type="InterPro" id="IPR023148">
    <property type="entry name" value="tRNA_m1G_MeTrfase_C_sf"/>
</dbReference>
<keyword evidence="7 15" id="KW-0963">Cytoplasm</keyword>
<reference evidence="20" key="1">
    <citation type="submission" date="2011-12" db="EMBL/GenBank/DDBJ databases">
        <title>Complete sequence of Clostridium clariflavum DSM 19732.</title>
        <authorList>
            <consortium name="US DOE Joint Genome Institute"/>
            <person name="Lucas S."/>
            <person name="Han J."/>
            <person name="Lapidus A."/>
            <person name="Cheng J.-F."/>
            <person name="Goodwin L."/>
            <person name="Pitluck S."/>
            <person name="Peters L."/>
            <person name="Teshima H."/>
            <person name="Detter J.C."/>
            <person name="Han C."/>
            <person name="Tapia R."/>
            <person name="Land M."/>
            <person name="Hauser L."/>
            <person name="Kyrpides N."/>
            <person name="Ivanova N."/>
            <person name="Pagani I."/>
            <person name="Kitzmiller T."/>
            <person name="Lynd L."/>
            <person name="Izquierdo J."/>
            <person name="Woyke T."/>
        </authorList>
    </citation>
    <scope>NUCLEOTIDE SEQUENCE [LARGE SCALE GENOMIC DNA]</scope>
    <source>
        <strain evidence="20">DSM 19732 / NBRC 101661 / EBR45</strain>
    </source>
</reference>
<gene>
    <name evidence="15" type="primary">trmD</name>
    <name evidence="19" type="ordered locus">Clocl_1763</name>
</gene>
<comment type="catalytic activity">
    <reaction evidence="14 15 17">
        <text>guanosine(37) in tRNA + S-adenosyl-L-methionine = N(1)-methylguanosine(37) in tRNA + S-adenosyl-L-homocysteine + H(+)</text>
        <dbReference type="Rhea" id="RHEA:36899"/>
        <dbReference type="Rhea" id="RHEA-COMP:10145"/>
        <dbReference type="Rhea" id="RHEA-COMP:10147"/>
        <dbReference type="ChEBI" id="CHEBI:15378"/>
        <dbReference type="ChEBI" id="CHEBI:57856"/>
        <dbReference type="ChEBI" id="CHEBI:59789"/>
        <dbReference type="ChEBI" id="CHEBI:73542"/>
        <dbReference type="ChEBI" id="CHEBI:74269"/>
        <dbReference type="EC" id="2.1.1.228"/>
    </reaction>
</comment>
<evidence type="ECO:0000256" key="7">
    <source>
        <dbReference type="ARBA" id="ARBA00022490"/>
    </source>
</evidence>
<evidence type="ECO:0000256" key="8">
    <source>
        <dbReference type="ARBA" id="ARBA00022603"/>
    </source>
</evidence>
<dbReference type="FunFam" id="3.40.1280.10:FF:000001">
    <property type="entry name" value="tRNA (guanine-N(1)-)-methyltransferase"/>
    <property type="match status" value="1"/>
</dbReference>
<organism evidence="19 20">
    <name type="scientific">Acetivibrio clariflavus (strain DSM 19732 / NBRC 101661 / EBR45)</name>
    <name type="common">Clostridium clariflavum</name>
    <dbReference type="NCBI Taxonomy" id="720554"/>
    <lineage>
        <taxon>Bacteria</taxon>
        <taxon>Bacillati</taxon>
        <taxon>Bacillota</taxon>
        <taxon>Clostridia</taxon>
        <taxon>Eubacteriales</taxon>
        <taxon>Oscillospiraceae</taxon>
        <taxon>Acetivibrio</taxon>
    </lineage>
</organism>
<dbReference type="PIRSF" id="PIRSF000386">
    <property type="entry name" value="tRNA_mtase"/>
    <property type="match status" value="1"/>
</dbReference>
<protein>
    <recommendedName>
        <fullName evidence="6 15">tRNA (guanine-N(1)-)-methyltransferase</fullName>
        <ecNumber evidence="5 15">2.1.1.228</ecNumber>
    </recommendedName>
    <alternativeName>
        <fullName evidence="12 15">M1G-methyltransferase</fullName>
    </alternativeName>
    <alternativeName>
        <fullName evidence="13 15">tRNA [GM37] methyltransferase</fullName>
    </alternativeName>
</protein>
<dbReference type="GO" id="GO:0002939">
    <property type="term" value="P:tRNA N1-guanine methylation"/>
    <property type="evidence" value="ECO:0007669"/>
    <property type="project" value="TreeGrafter"/>
</dbReference>
<evidence type="ECO:0000256" key="13">
    <source>
        <dbReference type="ARBA" id="ARBA00033392"/>
    </source>
</evidence>
<keyword evidence="9 15" id="KW-0808">Transferase</keyword>
<comment type="function">
    <text evidence="1 15 17">Specifically methylates guanosine-37 in various tRNAs.</text>
</comment>
<evidence type="ECO:0000256" key="3">
    <source>
        <dbReference type="ARBA" id="ARBA00007630"/>
    </source>
</evidence>